<organism evidence="1 2">
    <name type="scientific">Atractosteus spatula</name>
    <name type="common">Alligator gar</name>
    <name type="synonym">Lepisosteus spatula</name>
    <dbReference type="NCBI Taxonomy" id="7917"/>
    <lineage>
        <taxon>Eukaryota</taxon>
        <taxon>Metazoa</taxon>
        <taxon>Chordata</taxon>
        <taxon>Craniata</taxon>
        <taxon>Vertebrata</taxon>
        <taxon>Euteleostomi</taxon>
        <taxon>Actinopterygii</taxon>
        <taxon>Neopterygii</taxon>
        <taxon>Holostei</taxon>
        <taxon>Semionotiformes</taxon>
        <taxon>Lepisosteidae</taxon>
        <taxon>Atractosteus</taxon>
    </lineage>
</organism>
<name>A0A8J7NDH8_ATRSP</name>
<feature type="non-terminal residue" evidence="1">
    <location>
        <position position="138"/>
    </location>
</feature>
<dbReference type="AlphaFoldDB" id="A0A8J7NDH8"/>
<dbReference type="EMBL" id="JAAWVO010001057">
    <property type="protein sequence ID" value="MBN3311570.1"/>
    <property type="molecule type" value="Genomic_DNA"/>
</dbReference>
<sequence>EKERLMNEIRTLTPRYKEVKKIKIMLAGQIGAGKSSYINTVDFMFQGQFSGPALPGEGGASFTKKLTPYHFNAPFVIYDTMGIDINMKSSDDYVSAAKGYIEDGYVVSCNDNASPFHHITALGKSYVLIISSFRWKAW</sequence>
<feature type="non-terminal residue" evidence="1">
    <location>
        <position position="1"/>
    </location>
</feature>
<comment type="caution">
    <text evidence="1">The sequence shown here is derived from an EMBL/GenBank/DDBJ whole genome shotgun (WGS) entry which is preliminary data.</text>
</comment>
<dbReference type="SUPFAM" id="SSF52540">
    <property type="entry name" value="P-loop containing nucleoside triphosphate hydrolases"/>
    <property type="match status" value="1"/>
</dbReference>
<accession>A0A8J7NDH8</accession>
<keyword evidence="2" id="KW-1185">Reference proteome</keyword>
<evidence type="ECO:0000313" key="2">
    <source>
        <dbReference type="Proteomes" id="UP000736164"/>
    </source>
</evidence>
<evidence type="ECO:0000313" key="1">
    <source>
        <dbReference type="EMBL" id="MBN3311570.1"/>
    </source>
</evidence>
<reference evidence="1" key="1">
    <citation type="journal article" date="2021" name="Cell">
        <title>Tracing the genetic footprints of vertebrate landing in non-teleost ray-finned fishes.</title>
        <authorList>
            <person name="Bi X."/>
            <person name="Wang K."/>
            <person name="Yang L."/>
            <person name="Pan H."/>
            <person name="Jiang H."/>
            <person name="Wei Q."/>
            <person name="Fang M."/>
            <person name="Yu H."/>
            <person name="Zhu C."/>
            <person name="Cai Y."/>
            <person name="He Y."/>
            <person name="Gan X."/>
            <person name="Zeng H."/>
            <person name="Yu D."/>
            <person name="Zhu Y."/>
            <person name="Jiang H."/>
            <person name="Qiu Q."/>
            <person name="Yang H."/>
            <person name="Zhang Y.E."/>
            <person name="Wang W."/>
            <person name="Zhu M."/>
            <person name="He S."/>
            <person name="Zhang G."/>
        </authorList>
    </citation>
    <scope>NUCLEOTIDE SEQUENCE</scope>
    <source>
        <strain evidence="1">Allg_001</strain>
    </source>
</reference>
<gene>
    <name evidence="1" type="primary">Ifi44l_2</name>
    <name evidence="1" type="ORF">GTO95_0006903</name>
</gene>
<dbReference type="InterPro" id="IPR027417">
    <property type="entry name" value="P-loop_NTPase"/>
</dbReference>
<proteinExistence type="predicted"/>
<protein>
    <submittedName>
        <fullName evidence="1">IF44L protein</fullName>
    </submittedName>
</protein>
<dbReference type="Gene3D" id="3.40.50.300">
    <property type="entry name" value="P-loop containing nucleotide triphosphate hydrolases"/>
    <property type="match status" value="1"/>
</dbReference>
<dbReference type="Proteomes" id="UP000736164">
    <property type="component" value="Unassembled WGS sequence"/>
</dbReference>